<comment type="caution">
    <text evidence="2">The sequence shown here is derived from an EMBL/GenBank/DDBJ whole genome shotgun (WGS) entry which is preliminary data.</text>
</comment>
<feature type="transmembrane region" description="Helical" evidence="1">
    <location>
        <begin position="120"/>
        <end position="139"/>
    </location>
</feature>
<name>A0ABU1Z837_9BURK</name>
<gene>
    <name evidence="2" type="ORF">J2X16_002131</name>
</gene>
<evidence type="ECO:0008006" key="4">
    <source>
        <dbReference type="Google" id="ProtNLM"/>
    </source>
</evidence>
<keyword evidence="1" id="KW-1133">Transmembrane helix</keyword>
<sequence>MRAPALLPALAVAALLGGVAGGLARLGLTPFGHGAWLGRAAEMHGALMICGFLASVIALERAVALKQRWAFAVPLLSGGAGLLLLAGQRDMAAGLGVMASLGFIGVNVQILRRQCVAHTLLLMAGALCWLVGNLAFALQRPGFDALPWWFALLVLTIAAERLEMTRMMRRRPAAEMLLYGVLALLLIGAAVSGALYGAALAALAAWLLRHDIARRTVRAEGLSRYMAVCLLGGYGWLAVTGLAWTATSLGWPARDAALHALGLGFVFSMVMGHAPVILPAIAGIKLLYGRWFYAPLVLLHLSLLLRLGPGHASMALRALGGVLNMAALAFFIATLLGAALLWRARKQSR</sequence>
<feature type="transmembrane region" description="Helical" evidence="1">
    <location>
        <begin position="176"/>
        <end position="205"/>
    </location>
</feature>
<dbReference type="EMBL" id="JAVDXQ010000003">
    <property type="protein sequence ID" value="MDR7296784.1"/>
    <property type="molecule type" value="Genomic_DNA"/>
</dbReference>
<evidence type="ECO:0000256" key="1">
    <source>
        <dbReference type="SAM" id="Phobius"/>
    </source>
</evidence>
<dbReference type="RefSeq" id="WP_310344319.1">
    <property type="nucleotide sequence ID" value="NZ_JAVDXQ010000003.1"/>
</dbReference>
<feature type="transmembrane region" description="Helical" evidence="1">
    <location>
        <begin position="319"/>
        <end position="342"/>
    </location>
</feature>
<feature type="transmembrane region" description="Helical" evidence="1">
    <location>
        <begin position="69"/>
        <end position="86"/>
    </location>
</feature>
<keyword evidence="3" id="KW-1185">Reference proteome</keyword>
<feature type="transmembrane region" description="Helical" evidence="1">
    <location>
        <begin position="225"/>
        <end position="244"/>
    </location>
</feature>
<reference evidence="2 3" key="1">
    <citation type="submission" date="2023-07" db="EMBL/GenBank/DDBJ databases">
        <title>Sorghum-associated microbial communities from plants grown in Nebraska, USA.</title>
        <authorList>
            <person name="Schachtman D."/>
        </authorList>
    </citation>
    <scope>NUCLEOTIDE SEQUENCE [LARGE SCALE GENOMIC DNA]</scope>
    <source>
        <strain evidence="2 3">BE310</strain>
    </source>
</reference>
<feature type="transmembrane region" description="Helical" evidence="1">
    <location>
        <begin position="256"/>
        <end position="282"/>
    </location>
</feature>
<organism evidence="2 3">
    <name type="scientific">Pelomonas aquatica</name>
    <dbReference type="NCBI Taxonomy" id="431058"/>
    <lineage>
        <taxon>Bacteria</taxon>
        <taxon>Pseudomonadati</taxon>
        <taxon>Pseudomonadota</taxon>
        <taxon>Betaproteobacteria</taxon>
        <taxon>Burkholderiales</taxon>
        <taxon>Sphaerotilaceae</taxon>
        <taxon>Roseateles</taxon>
    </lineage>
</organism>
<protein>
    <recommendedName>
        <fullName evidence="4">NnrS family protein</fullName>
    </recommendedName>
</protein>
<feature type="transmembrane region" description="Helical" evidence="1">
    <location>
        <begin position="45"/>
        <end position="62"/>
    </location>
</feature>
<keyword evidence="1" id="KW-0812">Transmembrane</keyword>
<dbReference type="Proteomes" id="UP001180536">
    <property type="component" value="Unassembled WGS sequence"/>
</dbReference>
<accession>A0ABU1Z837</accession>
<proteinExistence type="predicted"/>
<keyword evidence="1" id="KW-0472">Membrane</keyword>
<feature type="transmembrane region" description="Helical" evidence="1">
    <location>
        <begin position="288"/>
        <end position="307"/>
    </location>
</feature>
<feature type="transmembrane region" description="Helical" evidence="1">
    <location>
        <begin position="92"/>
        <end position="108"/>
    </location>
</feature>
<evidence type="ECO:0000313" key="2">
    <source>
        <dbReference type="EMBL" id="MDR7296784.1"/>
    </source>
</evidence>
<evidence type="ECO:0000313" key="3">
    <source>
        <dbReference type="Proteomes" id="UP001180536"/>
    </source>
</evidence>